<keyword evidence="3" id="KW-0949">S-adenosyl-L-methionine</keyword>
<keyword evidence="1" id="KW-0489">Methyltransferase</keyword>
<dbReference type="InterPro" id="IPR002347">
    <property type="entry name" value="SDR_fam"/>
</dbReference>
<evidence type="ECO:0000256" key="4">
    <source>
        <dbReference type="ARBA" id="ARBA00023453"/>
    </source>
</evidence>
<dbReference type="Gene3D" id="3.40.50.150">
    <property type="entry name" value="Vaccinia Virus protein VP39"/>
    <property type="match status" value="1"/>
</dbReference>
<reference evidence="5 6" key="1">
    <citation type="submission" date="2019-02" db="EMBL/GenBank/DDBJ databases">
        <title>Genome sequencing of the rare red list fungi Phlebia centrifuga.</title>
        <authorList>
            <person name="Buettner E."/>
            <person name="Kellner H."/>
        </authorList>
    </citation>
    <scope>NUCLEOTIDE SEQUENCE [LARGE SCALE GENOMIC DNA]</scope>
    <source>
        <strain evidence="5 6">DSM 108282</strain>
    </source>
</reference>
<dbReference type="PANTHER" id="PTHR10509">
    <property type="entry name" value="O-METHYLTRANSFERASE-RELATED"/>
    <property type="match status" value="1"/>
</dbReference>
<evidence type="ECO:0000313" key="5">
    <source>
        <dbReference type="EMBL" id="THH00289.1"/>
    </source>
</evidence>
<evidence type="ECO:0000256" key="2">
    <source>
        <dbReference type="ARBA" id="ARBA00022679"/>
    </source>
</evidence>
<dbReference type="InterPro" id="IPR002935">
    <property type="entry name" value="SAM_O-MeTrfase"/>
</dbReference>
<dbReference type="PANTHER" id="PTHR10509:SF14">
    <property type="entry name" value="CAFFEOYL-COA O-METHYLTRANSFERASE 3-RELATED"/>
    <property type="match status" value="1"/>
</dbReference>
<dbReference type="AlphaFoldDB" id="A0A4S4KP01"/>
<evidence type="ECO:0000256" key="3">
    <source>
        <dbReference type="ARBA" id="ARBA00022691"/>
    </source>
</evidence>
<comment type="similarity">
    <text evidence="4">Belongs to the class I-like SAM-binding methyltransferase superfamily. Cation-dependent O-methyltransferase family.</text>
</comment>
<keyword evidence="6" id="KW-1185">Reference proteome</keyword>
<protein>
    <submittedName>
        <fullName evidence="5">Uncharacterized protein</fullName>
    </submittedName>
</protein>
<evidence type="ECO:0000256" key="1">
    <source>
        <dbReference type="ARBA" id="ARBA00022603"/>
    </source>
</evidence>
<dbReference type="Proteomes" id="UP000309038">
    <property type="component" value="Unassembled WGS sequence"/>
</dbReference>
<dbReference type="EMBL" id="SGPJ01000054">
    <property type="protein sequence ID" value="THH00289.1"/>
    <property type="molecule type" value="Genomic_DNA"/>
</dbReference>
<dbReference type="InterPro" id="IPR029063">
    <property type="entry name" value="SAM-dependent_MTases_sf"/>
</dbReference>
<name>A0A4S4KP01_9APHY</name>
<evidence type="ECO:0000313" key="6">
    <source>
        <dbReference type="Proteomes" id="UP000309038"/>
    </source>
</evidence>
<dbReference type="PROSITE" id="PS51682">
    <property type="entry name" value="SAM_OMT_I"/>
    <property type="match status" value="1"/>
</dbReference>
<dbReference type="GO" id="GO:0008757">
    <property type="term" value="F:S-adenosylmethionine-dependent methyltransferase activity"/>
    <property type="evidence" value="ECO:0007669"/>
    <property type="project" value="TreeGrafter"/>
</dbReference>
<organism evidence="5 6">
    <name type="scientific">Hermanssonia centrifuga</name>
    <dbReference type="NCBI Taxonomy" id="98765"/>
    <lineage>
        <taxon>Eukaryota</taxon>
        <taxon>Fungi</taxon>
        <taxon>Dikarya</taxon>
        <taxon>Basidiomycota</taxon>
        <taxon>Agaricomycotina</taxon>
        <taxon>Agaricomycetes</taxon>
        <taxon>Polyporales</taxon>
        <taxon>Meruliaceae</taxon>
        <taxon>Hermanssonia</taxon>
    </lineage>
</organism>
<dbReference type="Pfam" id="PF00106">
    <property type="entry name" value="adh_short"/>
    <property type="match status" value="1"/>
</dbReference>
<comment type="caution">
    <text evidence="5">The sequence shown here is derived from an EMBL/GenBank/DDBJ whole genome shotgun (WGS) entry which is preliminary data.</text>
</comment>
<proteinExistence type="inferred from homology"/>
<sequence>MSAVSDHQHPGDTPHDRLALLIDQLCLEIDSQPASTTDRVRALATQAKELIDGYDSYISGMSSPHPPVLDTMLEEGNKRDWKRIHKEGKTQFCLVLAMCAGTYEAVVLQHLAKLSKARTILEIGMFIGTTTVSLAMLPGVEQVVSLELEGYLEEINRPYFKLAGVSDKIDVRIGDAIASLDKLIAEGASFDMVFIDADKPNYIKYFKKVVESKLLAKGGFIAADNVAYKGSPWAPDQSYRMGPHIDDFNRAVREYPGVEVVMLSIEDGISLIRRKDLSIQALYNVKGKTAVITAYVQNGAKVYIASLQEKQLKEVSEALNKIGPGSCHYVVADLSSKAGCDALADNIKQKESKIHILVNNSGATWGAPFDKFPEREGWDRVLALNVKSIFYLTAA</sequence>
<dbReference type="GO" id="GO:0008171">
    <property type="term" value="F:O-methyltransferase activity"/>
    <property type="evidence" value="ECO:0007669"/>
    <property type="project" value="InterPro"/>
</dbReference>
<keyword evidence="2" id="KW-0808">Transferase</keyword>
<dbReference type="Pfam" id="PF01596">
    <property type="entry name" value="Methyltransf_3"/>
    <property type="match status" value="1"/>
</dbReference>
<dbReference type="InterPro" id="IPR036291">
    <property type="entry name" value="NAD(P)-bd_dom_sf"/>
</dbReference>
<accession>A0A4S4KP01</accession>
<dbReference type="Gene3D" id="3.40.50.720">
    <property type="entry name" value="NAD(P)-binding Rossmann-like Domain"/>
    <property type="match status" value="1"/>
</dbReference>
<dbReference type="SUPFAM" id="SSF53335">
    <property type="entry name" value="S-adenosyl-L-methionine-dependent methyltransferases"/>
    <property type="match status" value="1"/>
</dbReference>
<dbReference type="GO" id="GO:0032259">
    <property type="term" value="P:methylation"/>
    <property type="evidence" value="ECO:0007669"/>
    <property type="project" value="UniProtKB-KW"/>
</dbReference>
<dbReference type="InterPro" id="IPR050362">
    <property type="entry name" value="Cation-dep_OMT"/>
</dbReference>
<gene>
    <name evidence="5" type="ORF">EW026_g2200</name>
</gene>
<dbReference type="SUPFAM" id="SSF51735">
    <property type="entry name" value="NAD(P)-binding Rossmann-fold domains"/>
    <property type="match status" value="1"/>
</dbReference>